<comment type="caution">
    <text evidence="2">The sequence shown here is derived from an EMBL/GenBank/DDBJ whole genome shotgun (WGS) entry which is preliminary data.</text>
</comment>
<gene>
    <name evidence="2" type="ORF">CLV52_1450</name>
</gene>
<protein>
    <submittedName>
        <fullName evidence="2">CubicO group peptidase (Beta-lactamase class C family)</fullName>
    </submittedName>
</protein>
<dbReference type="Gene3D" id="3.40.710.10">
    <property type="entry name" value="DD-peptidase/beta-lactamase superfamily"/>
    <property type="match status" value="1"/>
</dbReference>
<evidence type="ECO:0000259" key="1">
    <source>
        <dbReference type="Pfam" id="PF00144"/>
    </source>
</evidence>
<sequence length="287" mass="31214">MVTAADALRSFVAAVDHEGLGVHGVAIRVGDERAAHRWRSDDRENLYSVSKGVCALAAGIAVDEGLLTLDLTVGEVFPDLPLGDGVAAVTLRHLLTMTSGIDFLWFGHEPVPGPDLAAAMLVRPSRGRVFQYSDASTYVAMRLLASRVGDVRDWLLPRLFDPLGIDDPQWHRCPLGFIVGGTGLELRTEELARIGDLLLDRGRWGDRRLVSAAWVDAMHADWVETGREAPMERYGLATWAGPGDAWRLEGRYGQFVVVHGDAVVTVTGHEEEGEDRISALAVEVTAT</sequence>
<dbReference type="AlphaFoldDB" id="A0A4R7FSR5"/>
<dbReference type="OrthoDB" id="9773047at2"/>
<evidence type="ECO:0000313" key="2">
    <source>
        <dbReference type="EMBL" id="TDS80880.1"/>
    </source>
</evidence>
<dbReference type="EMBL" id="SOAM01000001">
    <property type="protein sequence ID" value="TDS80880.1"/>
    <property type="molecule type" value="Genomic_DNA"/>
</dbReference>
<dbReference type="RefSeq" id="WP_133765539.1">
    <property type="nucleotide sequence ID" value="NZ_BAAARP010000001.1"/>
</dbReference>
<keyword evidence="3" id="KW-1185">Reference proteome</keyword>
<name>A0A4R7FSR5_9MICO</name>
<dbReference type="InterPro" id="IPR050789">
    <property type="entry name" value="Diverse_Enzym_Activities"/>
</dbReference>
<dbReference type="SUPFAM" id="SSF56601">
    <property type="entry name" value="beta-lactamase/transpeptidase-like"/>
    <property type="match status" value="1"/>
</dbReference>
<evidence type="ECO:0000313" key="3">
    <source>
        <dbReference type="Proteomes" id="UP000295344"/>
    </source>
</evidence>
<proteinExistence type="predicted"/>
<dbReference type="Pfam" id="PF00144">
    <property type="entry name" value="Beta-lactamase"/>
    <property type="match status" value="1"/>
</dbReference>
<dbReference type="PANTHER" id="PTHR43283:SF7">
    <property type="entry name" value="BETA-LACTAMASE-RELATED DOMAIN-CONTAINING PROTEIN"/>
    <property type="match status" value="1"/>
</dbReference>
<organism evidence="2 3">
    <name type="scientific">Amnibacterium kyonggiense</name>
    <dbReference type="NCBI Taxonomy" id="595671"/>
    <lineage>
        <taxon>Bacteria</taxon>
        <taxon>Bacillati</taxon>
        <taxon>Actinomycetota</taxon>
        <taxon>Actinomycetes</taxon>
        <taxon>Micrococcales</taxon>
        <taxon>Microbacteriaceae</taxon>
        <taxon>Amnibacterium</taxon>
    </lineage>
</organism>
<dbReference type="InterPro" id="IPR001466">
    <property type="entry name" value="Beta-lactam-related"/>
</dbReference>
<dbReference type="InterPro" id="IPR012338">
    <property type="entry name" value="Beta-lactam/transpept-like"/>
</dbReference>
<reference evidence="2 3" key="1">
    <citation type="submission" date="2019-03" db="EMBL/GenBank/DDBJ databases">
        <title>Genomic Encyclopedia of Archaeal and Bacterial Type Strains, Phase II (KMG-II): from individual species to whole genera.</title>
        <authorList>
            <person name="Goeker M."/>
        </authorList>
    </citation>
    <scope>NUCLEOTIDE SEQUENCE [LARGE SCALE GENOMIC DNA]</scope>
    <source>
        <strain evidence="2 3">DSM 24782</strain>
    </source>
</reference>
<dbReference type="Proteomes" id="UP000295344">
    <property type="component" value="Unassembled WGS sequence"/>
</dbReference>
<feature type="domain" description="Beta-lactamase-related" evidence="1">
    <location>
        <begin position="17"/>
        <end position="261"/>
    </location>
</feature>
<dbReference type="PANTHER" id="PTHR43283">
    <property type="entry name" value="BETA-LACTAMASE-RELATED"/>
    <property type="match status" value="1"/>
</dbReference>
<accession>A0A4R7FSR5</accession>